<keyword evidence="2" id="KW-1185">Reference proteome</keyword>
<dbReference type="AlphaFoldDB" id="A0AAD9YTV8"/>
<dbReference type="EMBL" id="VYYT01000024">
    <property type="protein sequence ID" value="KAK2776833.1"/>
    <property type="molecule type" value="Genomic_DNA"/>
</dbReference>
<sequence>MARMITTSELAMTKTLLLCRCPVLVAMDGRLSPTAIRFCVAGARPEL</sequence>
<gene>
    <name evidence="1" type="ORF">CKAH01_03325</name>
</gene>
<organism evidence="1 2">
    <name type="scientific">Colletotrichum kahawae</name>
    <name type="common">Coffee berry disease fungus</name>
    <dbReference type="NCBI Taxonomy" id="34407"/>
    <lineage>
        <taxon>Eukaryota</taxon>
        <taxon>Fungi</taxon>
        <taxon>Dikarya</taxon>
        <taxon>Ascomycota</taxon>
        <taxon>Pezizomycotina</taxon>
        <taxon>Sordariomycetes</taxon>
        <taxon>Hypocreomycetidae</taxon>
        <taxon>Glomerellales</taxon>
        <taxon>Glomerellaceae</taxon>
        <taxon>Colletotrichum</taxon>
        <taxon>Colletotrichum gloeosporioides species complex</taxon>
    </lineage>
</organism>
<evidence type="ECO:0000313" key="2">
    <source>
        <dbReference type="Proteomes" id="UP001281614"/>
    </source>
</evidence>
<evidence type="ECO:0000313" key="1">
    <source>
        <dbReference type="EMBL" id="KAK2776833.1"/>
    </source>
</evidence>
<name>A0AAD9YTV8_COLKA</name>
<dbReference type="Proteomes" id="UP001281614">
    <property type="component" value="Unassembled WGS sequence"/>
</dbReference>
<protein>
    <submittedName>
        <fullName evidence="1">Uncharacterized protein</fullName>
    </submittedName>
</protein>
<reference evidence="1" key="1">
    <citation type="submission" date="2023-02" db="EMBL/GenBank/DDBJ databases">
        <title>Colletotrichum kahawae CIFC_Que2 genome sequencing and assembly.</title>
        <authorList>
            <person name="Baroncelli R."/>
        </authorList>
    </citation>
    <scope>NUCLEOTIDE SEQUENCE</scope>
    <source>
        <strain evidence="1">CIFC_Que2</strain>
    </source>
</reference>
<accession>A0AAD9YTV8</accession>
<comment type="caution">
    <text evidence="1">The sequence shown here is derived from an EMBL/GenBank/DDBJ whole genome shotgun (WGS) entry which is preliminary data.</text>
</comment>
<proteinExistence type="predicted"/>